<reference evidence="2 3" key="1">
    <citation type="journal article" date="2018" name="Environ. Microbiol.">
        <title>Novel energy conservation strategies and behaviour of Pelotomaculum schinkii driving syntrophic propionate catabolism.</title>
        <authorList>
            <person name="Hidalgo-Ahumada C.A.P."/>
            <person name="Nobu M.K."/>
            <person name="Narihiro T."/>
            <person name="Tamaki H."/>
            <person name="Liu W.T."/>
            <person name="Kamagata Y."/>
            <person name="Stams A.J.M."/>
            <person name="Imachi H."/>
            <person name="Sousa D.Z."/>
        </authorList>
    </citation>
    <scope>NUCLEOTIDE SEQUENCE [LARGE SCALE GENOMIC DNA]</scope>
    <source>
        <strain evidence="2 3">MGP</strain>
    </source>
</reference>
<proteinExistence type="predicted"/>
<dbReference type="InterPro" id="IPR009057">
    <property type="entry name" value="Homeodomain-like_sf"/>
</dbReference>
<dbReference type="AlphaFoldDB" id="A0A4Y7RPG1"/>
<evidence type="ECO:0000313" key="3">
    <source>
        <dbReference type="Proteomes" id="UP000297597"/>
    </source>
</evidence>
<dbReference type="Proteomes" id="UP000297597">
    <property type="component" value="Unassembled WGS sequence"/>
</dbReference>
<dbReference type="EMBL" id="QFFZ01000024">
    <property type="protein sequence ID" value="TEB10552.1"/>
    <property type="molecule type" value="Genomic_DNA"/>
</dbReference>
<dbReference type="RefSeq" id="WP_243119813.1">
    <property type="nucleotide sequence ID" value="NZ_QFFZ01000024.1"/>
</dbReference>
<name>A0A4Y7RPG1_9FIRM</name>
<evidence type="ECO:0000259" key="1">
    <source>
        <dbReference type="Pfam" id="PF18024"/>
    </source>
</evidence>
<dbReference type="Pfam" id="PF18024">
    <property type="entry name" value="HTH_50"/>
    <property type="match status" value="1"/>
</dbReference>
<organism evidence="2 3">
    <name type="scientific">Pelotomaculum propionicicum</name>
    <dbReference type="NCBI Taxonomy" id="258475"/>
    <lineage>
        <taxon>Bacteria</taxon>
        <taxon>Bacillati</taxon>
        <taxon>Bacillota</taxon>
        <taxon>Clostridia</taxon>
        <taxon>Eubacteriales</taxon>
        <taxon>Desulfotomaculaceae</taxon>
        <taxon>Pelotomaculum</taxon>
    </lineage>
</organism>
<accession>A0A4Y7RPG1</accession>
<evidence type="ECO:0000313" key="2">
    <source>
        <dbReference type="EMBL" id="TEB10552.1"/>
    </source>
</evidence>
<dbReference type="GO" id="GO:0003677">
    <property type="term" value="F:DNA binding"/>
    <property type="evidence" value="ECO:0007669"/>
    <property type="project" value="UniProtKB-KW"/>
</dbReference>
<dbReference type="Gene3D" id="1.10.10.60">
    <property type="entry name" value="Homeodomain-like"/>
    <property type="match status" value="1"/>
</dbReference>
<keyword evidence="3" id="KW-1185">Reference proteome</keyword>
<dbReference type="SUPFAM" id="SSF46689">
    <property type="entry name" value="Homeodomain-like"/>
    <property type="match status" value="1"/>
</dbReference>
<protein>
    <recommendedName>
        <fullName evidence="1">TyrR-like helix-turn-helix domain-containing protein</fullName>
    </recommendedName>
</protein>
<sequence>MIKQALKKYGSTRKAARVLGVDQSTIVRKSQKYNIAISEDFHKIYN</sequence>
<gene>
    <name evidence="2" type="ORF">Pmgp_02242</name>
</gene>
<comment type="caution">
    <text evidence="2">The sequence shown here is derived from an EMBL/GenBank/DDBJ whole genome shotgun (WGS) entry which is preliminary data.</text>
</comment>
<dbReference type="InterPro" id="IPR030828">
    <property type="entry name" value="HTH_TyrR"/>
</dbReference>
<feature type="domain" description="TyrR-like helix-turn-helix" evidence="1">
    <location>
        <begin position="1"/>
        <end position="35"/>
    </location>
</feature>